<dbReference type="Pfam" id="PF13499">
    <property type="entry name" value="EF-hand_7"/>
    <property type="match status" value="2"/>
</dbReference>
<feature type="region of interest" description="Disordered" evidence="10">
    <location>
        <begin position="424"/>
        <end position="446"/>
    </location>
</feature>
<dbReference type="InterPro" id="IPR018247">
    <property type="entry name" value="EF_Hand_1_Ca_BS"/>
</dbReference>
<comment type="similarity">
    <text evidence="4">Belongs to the calcineurin regulatory subunit family.</text>
</comment>
<gene>
    <name evidence="13" type="ORF">BMF94_4021</name>
</gene>
<evidence type="ECO:0000256" key="10">
    <source>
        <dbReference type="SAM" id="MobiDB-lite"/>
    </source>
</evidence>
<dbReference type="PROSITE" id="PS50222">
    <property type="entry name" value="EF_HAND_2"/>
    <property type="match status" value="4"/>
</dbReference>
<evidence type="ECO:0000256" key="2">
    <source>
        <dbReference type="ARBA" id="ARBA00022737"/>
    </source>
</evidence>
<keyword evidence="1" id="KW-0479">Metal-binding</keyword>
<keyword evidence="2" id="KW-0677">Repeat</keyword>
<keyword evidence="14" id="KW-1185">Reference proteome</keyword>
<keyword evidence="11" id="KW-1133">Transmembrane helix</keyword>
<evidence type="ECO:0000256" key="7">
    <source>
        <dbReference type="ARBA" id="ARBA00031295"/>
    </source>
</evidence>
<feature type="domain" description="EF-hand" evidence="12">
    <location>
        <begin position="21"/>
        <end position="56"/>
    </location>
</feature>
<feature type="compositionally biased region" description="Low complexity" evidence="10">
    <location>
        <begin position="289"/>
        <end position="302"/>
    </location>
</feature>
<keyword evidence="11" id="KW-0472">Membrane</keyword>
<evidence type="ECO:0000256" key="8">
    <source>
        <dbReference type="ARBA" id="ARBA00032848"/>
    </source>
</evidence>
<feature type="compositionally biased region" description="Basic and acidic residues" evidence="10">
    <location>
        <begin position="305"/>
        <end position="315"/>
    </location>
</feature>
<protein>
    <recommendedName>
        <fullName evidence="6">Calcineurin subunit B</fullName>
    </recommendedName>
    <alternativeName>
        <fullName evidence="7">Calcineurin regulatory subunit</fullName>
    </alternativeName>
    <alternativeName>
        <fullName evidence="8">Protein phosphatase 2B regulatory subunit</fullName>
    </alternativeName>
</protein>
<accession>A0A2S5B858</accession>
<feature type="transmembrane region" description="Helical" evidence="11">
    <location>
        <begin position="190"/>
        <end position="212"/>
    </location>
</feature>
<evidence type="ECO:0000256" key="1">
    <source>
        <dbReference type="ARBA" id="ARBA00022723"/>
    </source>
</evidence>
<dbReference type="PROSITE" id="PS00018">
    <property type="entry name" value="EF_HAND_1"/>
    <property type="match status" value="4"/>
</dbReference>
<feature type="compositionally biased region" description="Basic and acidic residues" evidence="10">
    <location>
        <begin position="236"/>
        <end position="254"/>
    </location>
</feature>
<dbReference type="STRING" id="741276.A0A2S5B858"/>
<dbReference type="CDD" id="cd00051">
    <property type="entry name" value="EFh"/>
    <property type="match status" value="1"/>
</dbReference>
<dbReference type="SUPFAM" id="SSF47473">
    <property type="entry name" value="EF-hand"/>
    <property type="match status" value="1"/>
</dbReference>
<dbReference type="OrthoDB" id="191686at2759"/>
<reference evidence="13 14" key="1">
    <citation type="journal article" date="2018" name="Front. Microbiol.">
        <title>Prospects for Fungal Bioremediation of Acidic Radioactive Waste Sites: Characterization and Genome Sequence of Rhodotorula taiwanensis MD1149.</title>
        <authorList>
            <person name="Tkavc R."/>
            <person name="Matrosova V.Y."/>
            <person name="Grichenko O.E."/>
            <person name="Gostincar C."/>
            <person name="Volpe R.P."/>
            <person name="Klimenkova P."/>
            <person name="Gaidamakova E.K."/>
            <person name="Zhou C.E."/>
            <person name="Stewart B.J."/>
            <person name="Lyman M.G."/>
            <person name="Malfatti S.A."/>
            <person name="Rubinfeld B."/>
            <person name="Courtot M."/>
            <person name="Singh J."/>
            <person name="Dalgard C.L."/>
            <person name="Hamilton T."/>
            <person name="Frey K.G."/>
            <person name="Gunde-Cimerman N."/>
            <person name="Dugan L."/>
            <person name="Daly M.J."/>
        </authorList>
    </citation>
    <scope>NUCLEOTIDE SEQUENCE [LARGE SCALE GENOMIC DNA]</scope>
    <source>
        <strain evidence="13 14">MD1149</strain>
    </source>
</reference>
<feature type="region of interest" description="Disordered" evidence="10">
    <location>
        <begin position="556"/>
        <end position="604"/>
    </location>
</feature>
<dbReference type="InterPro" id="IPR002048">
    <property type="entry name" value="EF_hand_dom"/>
</dbReference>
<feature type="compositionally biased region" description="Basic and acidic residues" evidence="10">
    <location>
        <begin position="332"/>
        <end position="356"/>
    </location>
</feature>
<dbReference type="GO" id="GO:0005509">
    <property type="term" value="F:calcium ion binding"/>
    <property type="evidence" value="ECO:0007669"/>
    <property type="project" value="InterPro"/>
</dbReference>
<organism evidence="13 14">
    <name type="scientific">Rhodotorula taiwanensis</name>
    <dbReference type="NCBI Taxonomy" id="741276"/>
    <lineage>
        <taxon>Eukaryota</taxon>
        <taxon>Fungi</taxon>
        <taxon>Dikarya</taxon>
        <taxon>Basidiomycota</taxon>
        <taxon>Pucciniomycotina</taxon>
        <taxon>Microbotryomycetes</taxon>
        <taxon>Sporidiobolales</taxon>
        <taxon>Sporidiobolaceae</taxon>
        <taxon>Rhodotorula</taxon>
    </lineage>
</organism>
<proteinExistence type="inferred from homology"/>
<dbReference type="InterPro" id="IPR011992">
    <property type="entry name" value="EF-hand-dom_pair"/>
</dbReference>
<dbReference type="FunFam" id="1.10.238.10:FF:000047">
    <property type="entry name" value="Calcineurin subunit B type 1"/>
    <property type="match status" value="1"/>
</dbReference>
<keyword evidence="3" id="KW-0106">Calcium</keyword>
<comment type="caution">
    <text evidence="13">The sequence shown here is derived from an EMBL/GenBank/DDBJ whole genome shotgun (WGS) entry which is preliminary data.</text>
</comment>
<feature type="region of interest" description="Disordered" evidence="10">
    <location>
        <begin position="228"/>
        <end position="365"/>
    </location>
</feature>
<evidence type="ECO:0000256" key="5">
    <source>
        <dbReference type="ARBA" id="ARBA00023792"/>
    </source>
</evidence>
<comment type="function">
    <text evidence="9">Regulatory subunit of calcineurin, a calcium-dependent, calmodulin stimulated protein phosphatase. Confers calcium sensitivity. Plays a central role in virulence and antifungal drug action.</text>
</comment>
<comment type="subunit">
    <text evidence="5">Composed of a catalytic subunit (A) and a regulatory subunit (B).</text>
</comment>
<feature type="compositionally biased region" description="Basic and acidic residues" evidence="10">
    <location>
        <begin position="274"/>
        <end position="286"/>
    </location>
</feature>
<evidence type="ECO:0000259" key="12">
    <source>
        <dbReference type="PROSITE" id="PS50222"/>
    </source>
</evidence>
<dbReference type="AlphaFoldDB" id="A0A2S5B858"/>
<evidence type="ECO:0000313" key="13">
    <source>
        <dbReference type="EMBL" id="POY72945.1"/>
    </source>
</evidence>
<dbReference type="PRINTS" id="PR01697">
    <property type="entry name" value="PARVALBUMIN"/>
</dbReference>
<dbReference type="SMART" id="SM00054">
    <property type="entry name" value="EFh"/>
    <property type="match status" value="4"/>
</dbReference>
<keyword evidence="11" id="KW-0812">Transmembrane</keyword>
<evidence type="ECO:0000256" key="9">
    <source>
        <dbReference type="ARBA" id="ARBA00053864"/>
    </source>
</evidence>
<evidence type="ECO:0000256" key="11">
    <source>
        <dbReference type="SAM" id="Phobius"/>
    </source>
</evidence>
<dbReference type="PANTHER" id="PTHR45942">
    <property type="entry name" value="PROTEIN PHOSPATASE 3 REGULATORY SUBUNIT B ALPHA ISOFORM TYPE 1"/>
    <property type="match status" value="1"/>
</dbReference>
<dbReference type="Gene3D" id="1.10.238.10">
    <property type="entry name" value="EF-hand"/>
    <property type="match status" value="1"/>
</dbReference>
<feature type="compositionally biased region" description="Low complexity" evidence="10">
    <location>
        <begin position="424"/>
        <end position="435"/>
    </location>
</feature>
<dbReference type="Proteomes" id="UP000237144">
    <property type="component" value="Unassembled WGS sequence"/>
</dbReference>
<evidence type="ECO:0000256" key="6">
    <source>
        <dbReference type="ARBA" id="ARBA00023832"/>
    </source>
</evidence>
<feature type="domain" description="EF-hand" evidence="12">
    <location>
        <begin position="60"/>
        <end position="88"/>
    </location>
</feature>
<dbReference type="EMBL" id="PJQD01000044">
    <property type="protein sequence ID" value="POY72945.1"/>
    <property type="molecule type" value="Genomic_DNA"/>
</dbReference>
<evidence type="ECO:0000313" key="14">
    <source>
        <dbReference type="Proteomes" id="UP000237144"/>
    </source>
</evidence>
<feature type="domain" description="EF-hand" evidence="12">
    <location>
        <begin position="131"/>
        <end position="166"/>
    </location>
</feature>
<evidence type="ECO:0000256" key="4">
    <source>
        <dbReference type="ARBA" id="ARBA00023774"/>
    </source>
</evidence>
<feature type="domain" description="EF-hand" evidence="12">
    <location>
        <begin position="90"/>
        <end position="125"/>
    </location>
</feature>
<name>A0A2S5B858_9BASI</name>
<sequence length="604" mass="65008">MGAGQSQILQNMQQTSNFSQAEIERLLKRFRKLDKDGSGSIDKEEFLQIPQIATNPLASRMIAIFDEDGGGSVDFQEFVAGLSAFSSRGGRDEKLRFAFKVYDMDRDGYISNGELYLVLKMMVGNNLKDQQLQQIVDKTMMEADQDGDGKLSFDEFKDMVASTDIAKQMREQKFSVISTGPDPRTRPMPFLYAALPITLAVVGTLAITLVLVEVVVPALLLELDQRNADTGGQQRRNREREWERERECERERGQRQLVRVGGALGSGSGSDARSSAREQEANELRRRSTTTTTRRSPLSPTSDQARFELIGRETTKDDDDQEQRYILGDITASEHELEDRHRRSDADRPVAYRADDGDSSAPQRDAPLLCFEAGDDDDAAPQNPFVATGTNQDGPVPCAAGPLISLVDTSETSETLRTSAATSAAAATRCATPPSHSLSARDTAIGDDSPFATPPLLVDSLAASPVLVPLPLPIAPVTVRTDDDWTEATIASSSLVSSPILVPATGSSSSLVTPAFVTAPSSSAAASSIASEADVCLNAEGMSRTVSQASSISVIAQSGGDDGDSDDESWTRLGDDEDVEGENVWAKVERAVPSRSGNAKAAAF</sequence>
<evidence type="ECO:0000256" key="3">
    <source>
        <dbReference type="ARBA" id="ARBA00022837"/>
    </source>
</evidence>